<dbReference type="InParanoid" id="A0A286UUQ4"/>
<name>A0A286UUQ4_9AGAM</name>
<organism evidence="2 3">
    <name type="scientific">Pyrrhoderma noxium</name>
    <dbReference type="NCBI Taxonomy" id="2282107"/>
    <lineage>
        <taxon>Eukaryota</taxon>
        <taxon>Fungi</taxon>
        <taxon>Dikarya</taxon>
        <taxon>Basidiomycota</taxon>
        <taxon>Agaricomycotina</taxon>
        <taxon>Agaricomycetes</taxon>
        <taxon>Hymenochaetales</taxon>
        <taxon>Hymenochaetaceae</taxon>
        <taxon>Pyrrhoderma</taxon>
    </lineage>
</organism>
<feature type="compositionally biased region" description="Basic residues" evidence="1">
    <location>
        <begin position="469"/>
        <end position="479"/>
    </location>
</feature>
<feature type="compositionally biased region" description="Polar residues" evidence="1">
    <location>
        <begin position="592"/>
        <end position="604"/>
    </location>
</feature>
<dbReference type="OrthoDB" id="3218262at2759"/>
<protein>
    <submittedName>
        <fullName evidence="2">Uncharacterized protein</fullName>
    </submittedName>
</protein>
<feature type="compositionally biased region" description="Low complexity" evidence="1">
    <location>
        <begin position="18"/>
        <end position="30"/>
    </location>
</feature>
<sequence>MDELIPVFPEIEPTRLQTFPSSPFTTPNSPRQSRNASYSARLKQWHHAYSALPETLCPPTAPPSPTFLERTIKLQSEIEQAVRVGRNITDFCKLRCSAFGYATKDSAQASLEDEHEETPWILPDTEEEWFEWERMREERRKSKGKEQEYIPHPVIQPQSTLDKVLSWKAGLQPAHIPSISVSASSTNTAQPLLGFPVVKRSTAFLNREKVSLPKGRGFKPRHQPNVPTIQSEGNQDISVVLQQPSKHIENDHNRGIDNNETPTKVDQQIICGIPLSESKPEIPEPIERSNHSADFMDVAPFFPPNLPTSTPKDPTDQAEVSLTKSYTTYSIPEKAQEPPEEPLPSFPQALYTSTPKQEENLIEDETRETNLCRTDDPVDTSIEIKMPADEGGILSLPENTAENSAEQNKTNAIDSETMEPNPLDSMIGNETCPTTPPLQLEHCVSGNLQTTPPHTPERILVPSSSRPSRNSHYRSRTRSRPATPEAAINGGVNTTLDMGLILPPQTPERKALTTDPLATSRKSLPRPRPPSRKRRLQGAGDHGDDCDGGAVSEGGTGYDSPPSRSERSYFSSPVSGSSDGSVHVPAYDIPDSPTSPFGFTQNPSRFVPLGESTQSGYKDGMRPLNDISDRQGRKSSQNGSLASTFELAYNSQYDVDARINDVSHFLEKDVDVRHWIRDTETKDGDVDTME</sequence>
<feature type="compositionally biased region" description="Basic residues" evidence="1">
    <location>
        <begin position="523"/>
        <end position="536"/>
    </location>
</feature>
<feature type="region of interest" description="Disordered" evidence="1">
    <location>
        <begin position="16"/>
        <end position="37"/>
    </location>
</feature>
<comment type="caution">
    <text evidence="2">The sequence shown here is derived from an EMBL/GenBank/DDBJ whole genome shotgun (WGS) entry which is preliminary data.</text>
</comment>
<evidence type="ECO:0000313" key="2">
    <source>
        <dbReference type="EMBL" id="PAV23340.1"/>
    </source>
</evidence>
<dbReference type="EMBL" id="NBII01000001">
    <property type="protein sequence ID" value="PAV23340.1"/>
    <property type="molecule type" value="Genomic_DNA"/>
</dbReference>
<evidence type="ECO:0000313" key="3">
    <source>
        <dbReference type="Proteomes" id="UP000217199"/>
    </source>
</evidence>
<keyword evidence="3" id="KW-1185">Reference proteome</keyword>
<proteinExistence type="predicted"/>
<evidence type="ECO:0000256" key="1">
    <source>
        <dbReference type="SAM" id="MobiDB-lite"/>
    </source>
</evidence>
<feature type="compositionally biased region" description="Polar residues" evidence="1">
    <location>
        <begin position="397"/>
        <end position="414"/>
    </location>
</feature>
<feature type="compositionally biased region" description="Low complexity" evidence="1">
    <location>
        <begin position="568"/>
        <end position="582"/>
    </location>
</feature>
<reference evidence="2 3" key="1">
    <citation type="journal article" date="2017" name="Mol. Ecol.">
        <title>Comparative and population genomic landscape of Phellinus noxius: A hypervariable fungus causing root rot in trees.</title>
        <authorList>
            <person name="Chung C.L."/>
            <person name="Lee T.J."/>
            <person name="Akiba M."/>
            <person name="Lee H.H."/>
            <person name="Kuo T.H."/>
            <person name="Liu D."/>
            <person name="Ke H.M."/>
            <person name="Yokoi T."/>
            <person name="Roa M.B."/>
            <person name="Lu M.J."/>
            <person name="Chang Y.Y."/>
            <person name="Ann P.J."/>
            <person name="Tsai J.N."/>
            <person name="Chen C.Y."/>
            <person name="Tzean S.S."/>
            <person name="Ota Y."/>
            <person name="Hattori T."/>
            <person name="Sahashi N."/>
            <person name="Liou R.F."/>
            <person name="Kikuchi T."/>
            <person name="Tsai I.J."/>
        </authorList>
    </citation>
    <scope>NUCLEOTIDE SEQUENCE [LARGE SCALE GENOMIC DNA]</scope>
    <source>
        <strain evidence="2 3">FFPRI411160</strain>
    </source>
</reference>
<dbReference type="AlphaFoldDB" id="A0A286UUQ4"/>
<accession>A0A286UUQ4</accession>
<feature type="region of interest" description="Disordered" evidence="1">
    <location>
        <begin position="395"/>
        <end position="640"/>
    </location>
</feature>
<gene>
    <name evidence="2" type="ORF">PNOK_0040800</name>
</gene>
<dbReference type="Proteomes" id="UP000217199">
    <property type="component" value="Unassembled WGS sequence"/>
</dbReference>
<dbReference type="STRING" id="2282107.A0A286UUQ4"/>
<feature type="region of interest" description="Disordered" evidence="1">
    <location>
        <begin position="353"/>
        <end position="374"/>
    </location>
</feature>